<dbReference type="OMA" id="GEDYWGR"/>
<dbReference type="Proteomes" id="UP000014760">
    <property type="component" value="Unassembled WGS sequence"/>
</dbReference>
<dbReference type="OrthoDB" id="10263520at2759"/>
<evidence type="ECO:0000256" key="1">
    <source>
        <dbReference type="ARBA" id="ARBA00004120"/>
    </source>
</evidence>
<proteinExistence type="predicted"/>
<evidence type="ECO:0000313" key="6">
    <source>
        <dbReference type="EMBL" id="ELU09204.1"/>
    </source>
</evidence>
<dbReference type="InterPro" id="IPR010796">
    <property type="entry name" value="C2_B9-type_dom"/>
</dbReference>
<keyword evidence="4" id="KW-0206">Cytoskeleton</keyword>
<sequence length="558" mass="64272">MYEPDYGSAFYRSQNSIKNLKVRINLERVTSASIVPQVELEQEAGSDLELKEARLKQNFGGQKDVETYTFKWQEKVFCQREINIYGDSSNCHTVLERKYHQDINQLKEQSSRPTKRLFSYVEHDSFTCKDENVRMMTTSPNEGPTIMAEKMNGLRHRRAPGNRVGAPKMNLVDLNPSEDLIKQNHLMSTPVQTMYIMADLTPSSREPNEADEFVICTIRVDGNGVLSIKPDFNKGGRPYKLEAPGMGRDMFDYTIEHGSILLSRQDQERENKMQREFFGRHAEYNRAHIGYDFEPVPGDMLRQVVYGEIESAKDFEYGDLYISFFLDLPDGWLPNGQRQLQGVTQTCSTKVIGRDNVAYFSFPFEFDLYYKQNVLDEKGNETLPSWPQLYIEVLSLDSWQRYRTEGYGFFTLPCRPGVHREDVHCWRPAGQSAVSELRRFFIGGSPELEDVTYAAKPSTFDISFYQGKRLSKFGFRTISTGSVSLRMNVIQQSQSFLRTSSSKKKVGHIMDRIGYSHAQVNIANVLDAFQRAKQRMISARDTLRTGFQTLKAYEPEDE</sequence>
<dbReference type="FunCoup" id="R7URQ4">
    <property type="interactions" value="217"/>
</dbReference>
<dbReference type="PANTHER" id="PTHR12968">
    <property type="entry name" value="B9 DOMAIN-CONTAINING"/>
    <property type="match status" value="1"/>
</dbReference>
<dbReference type="EnsemblMetazoa" id="CapteT157534">
    <property type="protein sequence ID" value="CapteP157534"/>
    <property type="gene ID" value="CapteG157534"/>
</dbReference>
<keyword evidence="3" id="KW-0970">Cilium biogenesis/degradation</keyword>
<evidence type="ECO:0008006" key="9">
    <source>
        <dbReference type="Google" id="ProtNLM"/>
    </source>
</evidence>
<keyword evidence="5" id="KW-0966">Cell projection</keyword>
<keyword evidence="2" id="KW-0963">Cytoplasm</keyword>
<evidence type="ECO:0000256" key="2">
    <source>
        <dbReference type="ARBA" id="ARBA00022490"/>
    </source>
</evidence>
<evidence type="ECO:0000256" key="5">
    <source>
        <dbReference type="ARBA" id="ARBA00023273"/>
    </source>
</evidence>
<dbReference type="PROSITE" id="PS51381">
    <property type="entry name" value="C2_B9"/>
    <property type="match status" value="1"/>
</dbReference>
<evidence type="ECO:0000256" key="4">
    <source>
        <dbReference type="ARBA" id="ARBA00023212"/>
    </source>
</evidence>
<dbReference type="Pfam" id="PF07162">
    <property type="entry name" value="B9-C2"/>
    <property type="match status" value="1"/>
</dbReference>
<keyword evidence="8" id="KW-1185">Reference proteome</keyword>
<dbReference type="GO" id="GO:0060271">
    <property type="term" value="P:cilium assembly"/>
    <property type="evidence" value="ECO:0007669"/>
    <property type="project" value="TreeGrafter"/>
</dbReference>
<dbReference type="HOGENOM" id="CLU_026711_0_1_1"/>
<accession>R7URQ4</accession>
<reference evidence="8" key="1">
    <citation type="submission" date="2012-12" db="EMBL/GenBank/DDBJ databases">
        <authorList>
            <person name="Hellsten U."/>
            <person name="Grimwood J."/>
            <person name="Chapman J.A."/>
            <person name="Shapiro H."/>
            <person name="Aerts A."/>
            <person name="Otillar R.P."/>
            <person name="Terry A.Y."/>
            <person name="Boore J.L."/>
            <person name="Simakov O."/>
            <person name="Marletaz F."/>
            <person name="Cho S.-J."/>
            <person name="Edsinger-Gonzales E."/>
            <person name="Havlak P."/>
            <person name="Kuo D.-H."/>
            <person name="Larsson T."/>
            <person name="Lv J."/>
            <person name="Arendt D."/>
            <person name="Savage R."/>
            <person name="Osoegawa K."/>
            <person name="de Jong P."/>
            <person name="Lindberg D.R."/>
            <person name="Seaver E.C."/>
            <person name="Weisblat D.A."/>
            <person name="Putnam N.H."/>
            <person name="Grigoriev I.V."/>
            <person name="Rokhsar D.S."/>
        </authorList>
    </citation>
    <scope>NUCLEOTIDE SEQUENCE</scope>
    <source>
        <strain evidence="8">I ESC-2004</strain>
    </source>
</reference>
<dbReference type="EMBL" id="KB298452">
    <property type="protein sequence ID" value="ELU09204.1"/>
    <property type="molecule type" value="Genomic_DNA"/>
</dbReference>
<protein>
    <recommendedName>
        <fullName evidence="9">MKS transition zone complex subunit 1</fullName>
    </recommendedName>
</protein>
<dbReference type="GO" id="GO:0036038">
    <property type="term" value="C:MKS complex"/>
    <property type="evidence" value="ECO:0007669"/>
    <property type="project" value="TreeGrafter"/>
</dbReference>
<name>R7URQ4_CAPTE</name>
<evidence type="ECO:0000313" key="7">
    <source>
        <dbReference type="EnsemblMetazoa" id="CapteP157534"/>
    </source>
</evidence>
<dbReference type="EMBL" id="AMQN01006489">
    <property type="status" value="NOT_ANNOTATED_CDS"/>
    <property type="molecule type" value="Genomic_DNA"/>
</dbReference>
<dbReference type="PANTHER" id="PTHR12968:SF4">
    <property type="entry name" value="TECTONIC-LIKE COMPLEX MEMBER MKS1"/>
    <property type="match status" value="1"/>
</dbReference>
<dbReference type="AlphaFoldDB" id="R7URQ4"/>
<evidence type="ECO:0000313" key="8">
    <source>
        <dbReference type="Proteomes" id="UP000014760"/>
    </source>
</evidence>
<gene>
    <name evidence="6" type="ORF">CAPTEDRAFT_157534</name>
</gene>
<reference evidence="7" key="3">
    <citation type="submission" date="2015-06" db="UniProtKB">
        <authorList>
            <consortium name="EnsemblMetazoa"/>
        </authorList>
    </citation>
    <scope>IDENTIFICATION</scope>
</reference>
<dbReference type="STRING" id="283909.R7URQ4"/>
<evidence type="ECO:0000256" key="3">
    <source>
        <dbReference type="ARBA" id="ARBA00022794"/>
    </source>
</evidence>
<reference evidence="6 8" key="2">
    <citation type="journal article" date="2013" name="Nature">
        <title>Insights into bilaterian evolution from three spiralian genomes.</title>
        <authorList>
            <person name="Simakov O."/>
            <person name="Marletaz F."/>
            <person name="Cho S.J."/>
            <person name="Edsinger-Gonzales E."/>
            <person name="Havlak P."/>
            <person name="Hellsten U."/>
            <person name="Kuo D.H."/>
            <person name="Larsson T."/>
            <person name="Lv J."/>
            <person name="Arendt D."/>
            <person name="Savage R."/>
            <person name="Osoegawa K."/>
            <person name="de Jong P."/>
            <person name="Grimwood J."/>
            <person name="Chapman J.A."/>
            <person name="Shapiro H."/>
            <person name="Aerts A."/>
            <person name="Otillar R.P."/>
            <person name="Terry A.Y."/>
            <person name="Boore J.L."/>
            <person name="Grigoriev I.V."/>
            <person name="Lindberg D.R."/>
            <person name="Seaver E.C."/>
            <person name="Weisblat D.A."/>
            <person name="Putnam N.H."/>
            <person name="Rokhsar D.S."/>
        </authorList>
    </citation>
    <scope>NUCLEOTIDE SEQUENCE</scope>
    <source>
        <strain evidence="6 8">I ESC-2004</strain>
    </source>
</reference>
<organism evidence="6">
    <name type="scientific">Capitella teleta</name>
    <name type="common">Polychaete worm</name>
    <dbReference type="NCBI Taxonomy" id="283909"/>
    <lineage>
        <taxon>Eukaryota</taxon>
        <taxon>Metazoa</taxon>
        <taxon>Spiralia</taxon>
        <taxon>Lophotrochozoa</taxon>
        <taxon>Annelida</taxon>
        <taxon>Polychaeta</taxon>
        <taxon>Sedentaria</taxon>
        <taxon>Scolecida</taxon>
        <taxon>Capitellidae</taxon>
        <taxon>Capitella</taxon>
    </lineage>
</organism>
<comment type="subcellular location">
    <subcellularLocation>
        <location evidence="1">Cytoplasm</location>
        <location evidence="1">Cytoskeleton</location>
        <location evidence="1">Cilium basal body</location>
    </subcellularLocation>
</comment>